<dbReference type="InterPro" id="IPR001680">
    <property type="entry name" value="WD40_rpt"/>
</dbReference>
<protein>
    <submittedName>
        <fullName evidence="2">WD40/YVTN repeat-like protein</fullName>
    </submittedName>
</protein>
<keyword evidence="3" id="KW-1185">Reference proteome</keyword>
<keyword evidence="1" id="KW-0853">WD repeat</keyword>
<evidence type="ECO:0000256" key="1">
    <source>
        <dbReference type="PROSITE-ProRule" id="PRU00221"/>
    </source>
</evidence>
<dbReference type="AlphaFoldDB" id="A0AAF0ASS6"/>
<dbReference type="InterPro" id="IPR036322">
    <property type="entry name" value="WD40_repeat_dom_sf"/>
</dbReference>
<dbReference type="Pfam" id="PF00400">
    <property type="entry name" value="WD40"/>
    <property type="match status" value="1"/>
</dbReference>
<dbReference type="EMBL" id="CP115611">
    <property type="protein sequence ID" value="WBW71116.1"/>
    <property type="molecule type" value="Genomic_DNA"/>
</dbReference>
<dbReference type="PANTHER" id="PTHR43991">
    <property type="entry name" value="WD REPEAT PROTEIN (AFU_ORTHOLOGUE AFUA_8G05640)-RELATED"/>
    <property type="match status" value="1"/>
</dbReference>
<dbReference type="PROSITE" id="PS50294">
    <property type="entry name" value="WD_REPEATS_REGION"/>
    <property type="match status" value="1"/>
</dbReference>
<name>A0AAF0ASS6_9SCHI</name>
<dbReference type="SUPFAM" id="SSF50978">
    <property type="entry name" value="WD40 repeat-like"/>
    <property type="match status" value="1"/>
</dbReference>
<dbReference type="PANTHER" id="PTHR43991:SF12">
    <property type="entry name" value="WD REPEAT PROTEIN (AFU_ORTHOLOGUE AFUA_8G05640)"/>
    <property type="match status" value="1"/>
</dbReference>
<gene>
    <name evidence="2" type="ORF">SOMG_01138</name>
</gene>
<accession>A0AAF0ASS6</accession>
<evidence type="ECO:0000313" key="2">
    <source>
        <dbReference type="EMBL" id="WBW71116.1"/>
    </source>
</evidence>
<dbReference type="Gene3D" id="2.130.10.10">
    <property type="entry name" value="YVTN repeat-like/Quinoprotein amine dehydrogenase"/>
    <property type="match status" value="1"/>
</dbReference>
<proteinExistence type="predicted"/>
<evidence type="ECO:0000313" key="3">
    <source>
        <dbReference type="Proteomes" id="UP001212411"/>
    </source>
</evidence>
<dbReference type="Proteomes" id="UP001212411">
    <property type="component" value="Chromosome 1"/>
</dbReference>
<dbReference type="GeneID" id="80874620"/>
<dbReference type="RefSeq" id="XP_056035359.1">
    <property type="nucleotide sequence ID" value="XM_056179931.1"/>
</dbReference>
<dbReference type="KEGG" id="som:SOMG_01138"/>
<dbReference type="PROSITE" id="PS50082">
    <property type="entry name" value="WD_REPEATS_2"/>
    <property type="match status" value="1"/>
</dbReference>
<dbReference type="InterPro" id="IPR015943">
    <property type="entry name" value="WD40/YVTN_repeat-like_dom_sf"/>
</dbReference>
<feature type="repeat" description="WD" evidence="1">
    <location>
        <begin position="300"/>
        <end position="332"/>
    </location>
</feature>
<dbReference type="SMART" id="SM00320">
    <property type="entry name" value="WD40"/>
    <property type="match status" value="4"/>
</dbReference>
<reference evidence="2 3" key="1">
    <citation type="journal article" date="2023" name="G3 (Bethesda)">
        <title>A high-quality reference genome for the fission yeast Schizosaccharomyces osmophilus.</title>
        <authorList>
            <person name="Jia G.S."/>
            <person name="Zhang W.C."/>
            <person name="Liang Y."/>
            <person name="Liu X.H."/>
            <person name="Rhind N."/>
            <person name="Pidoux A."/>
            <person name="Brysch-Herzberg M."/>
            <person name="Du L.L."/>
        </authorList>
    </citation>
    <scope>NUCLEOTIDE SEQUENCE [LARGE SCALE GENOMIC DNA]</scope>
    <source>
        <strain evidence="2 3">CBS 15793</strain>
    </source>
</reference>
<organism evidence="2 3">
    <name type="scientific">Schizosaccharomyces osmophilus</name>
    <dbReference type="NCBI Taxonomy" id="2545709"/>
    <lineage>
        <taxon>Eukaryota</taxon>
        <taxon>Fungi</taxon>
        <taxon>Dikarya</taxon>
        <taxon>Ascomycota</taxon>
        <taxon>Taphrinomycotina</taxon>
        <taxon>Schizosaccharomycetes</taxon>
        <taxon>Schizosaccharomycetales</taxon>
        <taxon>Schizosaccharomycetaceae</taxon>
        <taxon>Schizosaccharomyces</taxon>
    </lineage>
</organism>
<sequence>MTNGDFHGQYLIPESGAAIQDYLDDFLYTSWYTGNRKLVELDSFGFPTEANFTVSADPLIGSTVPQRVDFQGIPWGNKAIGPREYFRLYRLHTYSLACNHSDWSPDELSLDDVRISPHDPFFEFHTFYKTAACVKNHFHLCKSLAFFDEFSLLYVSESGIQGHNLLTKEVTDVFDLRSRILQKNSICCLSASQQLGCFGTLYGQYGIFNPKTQTCSIRKMHDESVNYIELLNYRDSVVLGCNDGSVALENIEKPDNQIIFRGTDAVNSTHPSPDLSQLLICSDSKNVPIFDWRSNRIINEISHSDSVLTGAWHPNGHILATGGQDTTLKVWDSRFLKYPIRTLGSQMSAVTNVVFSSTGESLAAVEQADFVQIYNTKTFSDCQIIDFFGEISGASFSPSGDTFVVGLDDPMLGGLMEFRKAIPSHLTCFF</sequence>